<dbReference type="RefSeq" id="WP_061833138.1">
    <property type="nucleotide sequence ID" value="NZ_LUKE01000001.1"/>
</dbReference>
<keyword evidence="1" id="KW-0472">Membrane</keyword>
<gene>
    <name evidence="2" type="ORF">AZI86_00505</name>
</gene>
<proteinExistence type="predicted"/>
<feature type="transmembrane region" description="Helical" evidence="1">
    <location>
        <begin position="253"/>
        <end position="271"/>
    </location>
</feature>
<dbReference type="AlphaFoldDB" id="A0A150WMJ5"/>
<evidence type="ECO:0000313" key="3">
    <source>
        <dbReference type="Proteomes" id="UP000075320"/>
    </source>
</evidence>
<dbReference type="Proteomes" id="UP000075320">
    <property type="component" value="Unassembled WGS sequence"/>
</dbReference>
<evidence type="ECO:0008006" key="4">
    <source>
        <dbReference type="Google" id="ProtNLM"/>
    </source>
</evidence>
<feature type="transmembrane region" description="Helical" evidence="1">
    <location>
        <begin position="160"/>
        <end position="176"/>
    </location>
</feature>
<keyword evidence="1" id="KW-0812">Transmembrane</keyword>
<evidence type="ECO:0000313" key="2">
    <source>
        <dbReference type="EMBL" id="KYG65594.1"/>
    </source>
</evidence>
<organism evidence="2 3">
    <name type="scientific">Bdellovibrio bacteriovorus</name>
    <dbReference type="NCBI Taxonomy" id="959"/>
    <lineage>
        <taxon>Bacteria</taxon>
        <taxon>Pseudomonadati</taxon>
        <taxon>Bdellovibrionota</taxon>
        <taxon>Bdellovibrionia</taxon>
        <taxon>Bdellovibrionales</taxon>
        <taxon>Pseudobdellovibrionaceae</taxon>
        <taxon>Bdellovibrio</taxon>
    </lineage>
</organism>
<sequence>MARFFWIILTLFSPSAFAHVKWFTRESFAKPPITFADLNTPTFWNLFVLSMFTLASLVWLDRRLESWGTYRKMNEYFDQFTSRATLILRVFTGASILLSWQVDSMIAPELHLYSSGWGWYQFALALLLLFRVTTPVAGAGMVVLYIFAATQYGIYHLLDYVVYLAIGIFLFLSNSTDKRIKDLRIPVLYSGLGFSLCWVAMEKLFFPNWGLDVLQQQPALTMGLPPEFFLMACAFVEMSLGYLLIICLLQRPLALVITIVFFTTTAFFGKTEVVGHTLLHGALLVFVVVGQRGTYQPPIAFHKNLGLRMAFASVNFAILFALLAYPYHRLSQQAYDKHQHMMQEAHGHAEESHSDGSR</sequence>
<reference evidence="2 3" key="1">
    <citation type="submission" date="2016-03" db="EMBL/GenBank/DDBJ databases">
        <authorList>
            <person name="Ploux O."/>
        </authorList>
    </citation>
    <scope>NUCLEOTIDE SEQUENCE [LARGE SCALE GENOMIC DNA]</scope>
    <source>
        <strain evidence="2 3">R0</strain>
    </source>
</reference>
<accession>A0A150WMJ5</accession>
<keyword evidence="1" id="KW-1133">Transmembrane helix</keyword>
<feature type="transmembrane region" description="Helical" evidence="1">
    <location>
        <begin position="183"/>
        <end position="201"/>
    </location>
</feature>
<dbReference type="EMBL" id="LUKE01000001">
    <property type="protein sequence ID" value="KYG65594.1"/>
    <property type="molecule type" value="Genomic_DNA"/>
</dbReference>
<dbReference type="OrthoDB" id="517560at2"/>
<comment type="caution">
    <text evidence="2">The sequence shown here is derived from an EMBL/GenBank/DDBJ whole genome shotgun (WGS) entry which is preliminary data.</text>
</comment>
<feature type="transmembrane region" description="Helical" evidence="1">
    <location>
        <begin position="42"/>
        <end position="60"/>
    </location>
</feature>
<name>A0A150WMJ5_BDEBC</name>
<protein>
    <recommendedName>
        <fullName evidence="4">DoxX family protein</fullName>
    </recommendedName>
</protein>
<keyword evidence="3" id="KW-1185">Reference proteome</keyword>
<feature type="transmembrane region" description="Helical" evidence="1">
    <location>
        <begin position="307"/>
        <end position="327"/>
    </location>
</feature>
<dbReference type="GO" id="GO:0016020">
    <property type="term" value="C:membrane"/>
    <property type="evidence" value="ECO:0007669"/>
    <property type="project" value="UniProtKB-SubCell"/>
</dbReference>
<feature type="transmembrane region" description="Helical" evidence="1">
    <location>
        <begin position="136"/>
        <end position="154"/>
    </location>
</feature>
<feature type="transmembrane region" description="Helical" evidence="1">
    <location>
        <begin position="228"/>
        <end position="246"/>
    </location>
</feature>
<evidence type="ECO:0000256" key="1">
    <source>
        <dbReference type="SAM" id="Phobius"/>
    </source>
</evidence>